<dbReference type="SUPFAM" id="SSF55174">
    <property type="entry name" value="Alpha-L RNA-binding motif"/>
    <property type="match status" value="1"/>
</dbReference>
<accession>A0A2V3W2G3</accession>
<dbReference type="Pfam" id="PF17774">
    <property type="entry name" value="YlmH_RBD"/>
    <property type="match status" value="1"/>
</dbReference>
<comment type="caution">
    <text evidence="3">The sequence shown here is derived from an EMBL/GenBank/DDBJ whole genome shotgun (WGS) entry which is preliminary data.</text>
</comment>
<dbReference type="RefSeq" id="WP_110394376.1">
    <property type="nucleotide sequence ID" value="NZ_JBHUHB010000001.1"/>
</dbReference>
<dbReference type="GO" id="GO:0003723">
    <property type="term" value="F:RNA binding"/>
    <property type="evidence" value="ECO:0007669"/>
    <property type="project" value="UniProtKB-KW"/>
</dbReference>
<protein>
    <submittedName>
        <fullName evidence="3">RNA-binding protein YlmH</fullName>
    </submittedName>
</protein>
<dbReference type="Proteomes" id="UP000247978">
    <property type="component" value="Unassembled WGS sequence"/>
</dbReference>
<evidence type="ECO:0000256" key="1">
    <source>
        <dbReference type="PROSITE-ProRule" id="PRU00182"/>
    </source>
</evidence>
<feature type="domain" description="RNA-binding S4" evidence="2">
    <location>
        <begin position="182"/>
        <end position="247"/>
    </location>
</feature>
<dbReference type="Gene3D" id="3.30.1370.160">
    <property type="match status" value="1"/>
</dbReference>
<keyword evidence="4" id="KW-1185">Reference proteome</keyword>
<gene>
    <name evidence="3" type="ORF">DFR56_10337</name>
</gene>
<dbReference type="AlphaFoldDB" id="A0A2V3W2G3"/>
<organism evidence="3 4">
    <name type="scientific">Pseudogracilibacillus auburnensis</name>
    <dbReference type="NCBI Taxonomy" id="1494959"/>
    <lineage>
        <taxon>Bacteria</taxon>
        <taxon>Bacillati</taxon>
        <taxon>Bacillota</taxon>
        <taxon>Bacilli</taxon>
        <taxon>Bacillales</taxon>
        <taxon>Bacillaceae</taxon>
        <taxon>Pseudogracilibacillus</taxon>
    </lineage>
</organism>
<reference evidence="3 4" key="1">
    <citation type="submission" date="2018-05" db="EMBL/GenBank/DDBJ databases">
        <title>Genomic Encyclopedia of Type Strains, Phase IV (KMG-IV): sequencing the most valuable type-strain genomes for metagenomic binning, comparative biology and taxonomic classification.</title>
        <authorList>
            <person name="Goeker M."/>
        </authorList>
    </citation>
    <scope>NUCLEOTIDE SEQUENCE [LARGE SCALE GENOMIC DNA]</scope>
    <source>
        <strain evidence="3 4">DSM 28556</strain>
    </source>
</reference>
<sequence length="259" mass="30462">MSIYQHFRKHEHPFVDQVLSWKEQVERTYSYYLTDFLDPREQQIVTTLIGTTNEEIQFSFFGGGNHTERKRAIIAPYYEDIRDQDFDLTLLEGSFPERFVKIQHRDILGAFMSLGIDRKKIGDIIVTDDMFQLVITSELAPYIMMNFTKVNNVHIELKERPKSRILEKKDEWVHQHHTVSSLRLDVVVKEIYQMSRKDAVHYIKGNRVKVNFTDIDDPSVPLLAHDLLSVRGHGRSKLVEIKGKTRKDKFRIMTARLKA</sequence>
<dbReference type="Pfam" id="PF21278">
    <property type="entry name" value="YlmH_1st"/>
    <property type="match status" value="1"/>
</dbReference>
<name>A0A2V3W2G3_9BACI</name>
<dbReference type="CDD" id="cd00165">
    <property type="entry name" value="S4"/>
    <property type="match status" value="1"/>
</dbReference>
<dbReference type="Gene3D" id="3.30.70.330">
    <property type="match status" value="1"/>
</dbReference>
<dbReference type="OrthoDB" id="9812787at2"/>
<proteinExistence type="predicted"/>
<dbReference type="InterPro" id="IPR012677">
    <property type="entry name" value="Nucleotide-bd_a/b_plait_sf"/>
</dbReference>
<evidence type="ECO:0000313" key="3">
    <source>
        <dbReference type="EMBL" id="PXW88533.1"/>
    </source>
</evidence>
<dbReference type="InterPro" id="IPR002942">
    <property type="entry name" value="S4_RNA-bd"/>
</dbReference>
<dbReference type="SMART" id="SM00363">
    <property type="entry name" value="S4"/>
    <property type="match status" value="1"/>
</dbReference>
<dbReference type="InterPro" id="IPR040591">
    <property type="entry name" value="RqcP2_RBD"/>
</dbReference>
<dbReference type="EMBL" id="QJJQ01000003">
    <property type="protein sequence ID" value="PXW88533.1"/>
    <property type="molecule type" value="Genomic_DNA"/>
</dbReference>
<keyword evidence="1" id="KW-0694">RNA-binding</keyword>
<dbReference type="InterPro" id="IPR048443">
    <property type="entry name" value="RqcP2_N"/>
</dbReference>
<dbReference type="PROSITE" id="PS50889">
    <property type="entry name" value="S4"/>
    <property type="match status" value="1"/>
</dbReference>
<evidence type="ECO:0000313" key="4">
    <source>
        <dbReference type="Proteomes" id="UP000247978"/>
    </source>
</evidence>
<evidence type="ECO:0000259" key="2">
    <source>
        <dbReference type="SMART" id="SM00363"/>
    </source>
</evidence>